<keyword evidence="1" id="KW-1133">Transmembrane helix</keyword>
<dbReference type="CTD" id="199964"/>
<dbReference type="AlphaFoldDB" id="A0A8D2L3N4"/>
<dbReference type="Pfam" id="PF15105">
    <property type="entry name" value="TMEM61"/>
    <property type="match status" value="1"/>
</dbReference>
<keyword evidence="1" id="KW-0472">Membrane</keyword>
<evidence type="ECO:0000313" key="2">
    <source>
        <dbReference type="Ensembl" id="ENSVKKP00000016494.1"/>
    </source>
</evidence>
<dbReference type="Proteomes" id="UP000694545">
    <property type="component" value="Unplaced"/>
</dbReference>
<organism evidence="2 3">
    <name type="scientific">Varanus komodoensis</name>
    <name type="common">Komodo dragon</name>
    <dbReference type="NCBI Taxonomy" id="61221"/>
    <lineage>
        <taxon>Eukaryota</taxon>
        <taxon>Metazoa</taxon>
        <taxon>Chordata</taxon>
        <taxon>Craniata</taxon>
        <taxon>Vertebrata</taxon>
        <taxon>Euteleostomi</taxon>
        <taxon>Lepidosauria</taxon>
        <taxon>Squamata</taxon>
        <taxon>Bifurcata</taxon>
        <taxon>Unidentata</taxon>
        <taxon>Episquamata</taxon>
        <taxon>Toxicofera</taxon>
        <taxon>Anguimorpha</taxon>
        <taxon>Paleoanguimorpha</taxon>
        <taxon>Varanoidea</taxon>
        <taxon>Varanidae</taxon>
        <taxon>Varanus</taxon>
    </lineage>
</organism>
<dbReference type="Ensembl" id="ENSVKKT00000016894.1">
    <property type="protein sequence ID" value="ENSVKKP00000016494.1"/>
    <property type="gene ID" value="ENSVKKG00000011271.1"/>
</dbReference>
<dbReference type="OMA" id="FRYGMTI"/>
<dbReference type="InterPro" id="IPR028164">
    <property type="entry name" value="TMEM61"/>
</dbReference>
<proteinExistence type="predicted"/>
<dbReference type="KEGG" id="vko:123023609"/>
<reference evidence="2" key="2">
    <citation type="submission" date="2025-09" db="UniProtKB">
        <authorList>
            <consortium name="Ensembl"/>
        </authorList>
    </citation>
    <scope>IDENTIFICATION</scope>
</reference>
<name>A0A8D2L3N4_VARKO</name>
<keyword evidence="3" id="KW-1185">Reference proteome</keyword>
<dbReference type="GeneID" id="123023609"/>
<accession>A0A8D2L3N4</accession>
<keyword evidence="1" id="KW-0812">Transmembrane</keyword>
<feature type="transmembrane region" description="Helical" evidence="1">
    <location>
        <begin position="65"/>
        <end position="90"/>
    </location>
</feature>
<sequence length="215" mass="23441">MMTAPLRHGVTITGAVLLVTGTLCFAWWSDGEMGATSSSSDPKVMLHEEAEPVASSSSNAVLRSISFFCCGIGGLLLLFGLLWSANAGIVSRHYQYHFSRDLHYSTVDPLEKETCSPVPTYEASTIPTYEEALSCQPAENALNYTQSHVSKENRPSLYQVVDESNTWHSGRRRSSSDSVLFQNILPRLESGPLDEASIVCDTPPPSYESISLCDG</sequence>
<protein>
    <submittedName>
        <fullName evidence="2">Transmembrane protein 61</fullName>
    </submittedName>
</protein>
<gene>
    <name evidence="2" type="primary">TMEM61</name>
</gene>
<evidence type="ECO:0000256" key="1">
    <source>
        <dbReference type="SAM" id="Phobius"/>
    </source>
</evidence>
<reference evidence="2" key="1">
    <citation type="submission" date="2025-08" db="UniProtKB">
        <authorList>
            <consortium name="Ensembl"/>
        </authorList>
    </citation>
    <scope>IDENTIFICATION</scope>
</reference>
<dbReference type="OrthoDB" id="9901365at2759"/>
<dbReference type="PANTHER" id="PTHR37151:SF1">
    <property type="entry name" value="TRANSMEMBRANE PROTEIN 61"/>
    <property type="match status" value="1"/>
</dbReference>
<dbReference type="PANTHER" id="PTHR37151">
    <property type="entry name" value="TRANSMEMBRANE PROTEIN 61"/>
    <property type="match status" value="1"/>
</dbReference>
<dbReference type="RefSeq" id="XP_044286401.1">
    <property type="nucleotide sequence ID" value="XM_044430466.1"/>
</dbReference>
<evidence type="ECO:0000313" key="3">
    <source>
        <dbReference type="Proteomes" id="UP000694545"/>
    </source>
</evidence>